<comment type="function">
    <text evidence="7">Involved in peptide bond synthesis. Stimulates efficient translation and peptide-bond synthesis on native or reconstituted 70S ribosomes in vitro. Probably functions indirectly by altering the affinity of the ribosome for aminoacyl-tRNA, thus increasing their reactivity as acceptors for peptidyl transferase.</text>
</comment>
<dbReference type="InterPro" id="IPR011768">
    <property type="entry name" value="Transl_elongation_fac_P"/>
</dbReference>
<dbReference type="NCBIfam" id="TIGR00038">
    <property type="entry name" value="efp"/>
    <property type="match status" value="1"/>
</dbReference>
<dbReference type="GO" id="GO:0003746">
    <property type="term" value="F:translation elongation factor activity"/>
    <property type="evidence" value="ECO:0007669"/>
    <property type="project" value="UniProtKB-UniRule"/>
</dbReference>
<dbReference type="InterPro" id="IPR014722">
    <property type="entry name" value="Rib_uL2_dom2"/>
</dbReference>
<evidence type="ECO:0000313" key="13">
    <source>
        <dbReference type="Proteomes" id="UP000216361"/>
    </source>
</evidence>
<dbReference type="RefSeq" id="WP_094410344.1">
    <property type="nucleotide sequence ID" value="NZ_BMJZ01000003.1"/>
</dbReference>
<dbReference type="GO" id="GO:0005829">
    <property type="term" value="C:cytosol"/>
    <property type="evidence" value="ECO:0007669"/>
    <property type="project" value="UniProtKB-ARBA"/>
</dbReference>
<evidence type="ECO:0000256" key="1">
    <source>
        <dbReference type="ARBA" id="ARBA00004496"/>
    </source>
</evidence>
<keyword evidence="4 7" id="KW-0963">Cytoplasm</keyword>
<evidence type="ECO:0000256" key="3">
    <source>
        <dbReference type="ARBA" id="ARBA00009479"/>
    </source>
</evidence>
<dbReference type="InterPro" id="IPR012340">
    <property type="entry name" value="NA-bd_OB-fold"/>
</dbReference>
<keyword evidence="5 7" id="KW-0251">Elongation factor</keyword>
<evidence type="ECO:0000256" key="4">
    <source>
        <dbReference type="ARBA" id="ARBA00022490"/>
    </source>
</evidence>
<dbReference type="InterPro" id="IPR013185">
    <property type="entry name" value="Transl_elong_KOW-like"/>
</dbReference>
<dbReference type="Pfam" id="PF09285">
    <property type="entry name" value="Elong-fact-P_C"/>
    <property type="match status" value="1"/>
</dbReference>
<dbReference type="HAMAP" id="MF_00141">
    <property type="entry name" value="EF_P"/>
    <property type="match status" value="1"/>
</dbReference>
<dbReference type="Pfam" id="PF08207">
    <property type="entry name" value="EFP_N"/>
    <property type="match status" value="1"/>
</dbReference>
<reference evidence="12 13" key="1">
    <citation type="submission" date="2017-07" db="EMBL/GenBank/DDBJ databases">
        <title>Elstera cyanobacteriorum sp. nov., a novel bacterium isolated from cyanobacterial aggregates in a eutrophic lake.</title>
        <authorList>
            <person name="Cai H."/>
        </authorList>
    </citation>
    <scope>NUCLEOTIDE SEQUENCE [LARGE SCALE GENOMIC DNA]</scope>
    <source>
        <strain evidence="12 13">TH019</strain>
    </source>
</reference>
<dbReference type="EMBL" id="NOXS01000035">
    <property type="protein sequence ID" value="OYQ16706.1"/>
    <property type="molecule type" value="Genomic_DNA"/>
</dbReference>
<dbReference type="PANTHER" id="PTHR30053">
    <property type="entry name" value="ELONGATION FACTOR P"/>
    <property type="match status" value="1"/>
</dbReference>
<dbReference type="FunFam" id="2.40.50.140:FF:000004">
    <property type="entry name" value="Elongation factor P"/>
    <property type="match status" value="1"/>
</dbReference>
<dbReference type="CDD" id="cd04470">
    <property type="entry name" value="S1_EF-P_repeat_1"/>
    <property type="match status" value="1"/>
</dbReference>
<feature type="domain" description="Elongation factor P C-terminal" evidence="10">
    <location>
        <begin position="130"/>
        <end position="185"/>
    </location>
</feature>
<dbReference type="Gene3D" id="2.40.50.140">
    <property type="entry name" value="Nucleic acid-binding proteins"/>
    <property type="match status" value="2"/>
</dbReference>
<name>A0A255XIA1_9PROT</name>
<dbReference type="GO" id="GO:0043043">
    <property type="term" value="P:peptide biosynthetic process"/>
    <property type="evidence" value="ECO:0007669"/>
    <property type="project" value="InterPro"/>
</dbReference>
<evidence type="ECO:0000259" key="10">
    <source>
        <dbReference type="SMART" id="SM00841"/>
    </source>
</evidence>
<dbReference type="SMART" id="SM00841">
    <property type="entry name" value="Elong-fact-P_C"/>
    <property type="match status" value="1"/>
</dbReference>
<evidence type="ECO:0000256" key="2">
    <source>
        <dbReference type="ARBA" id="ARBA00004815"/>
    </source>
</evidence>
<comment type="subcellular location">
    <subcellularLocation>
        <location evidence="1 7">Cytoplasm</location>
    </subcellularLocation>
</comment>
<dbReference type="InterPro" id="IPR008991">
    <property type="entry name" value="Translation_prot_SH3-like_sf"/>
</dbReference>
<dbReference type="FunFam" id="2.40.50.140:FF:000009">
    <property type="entry name" value="Elongation factor P"/>
    <property type="match status" value="1"/>
</dbReference>
<sequence length="188" mass="20810">MKINANELRQGNVIETETGLWAILKANHVSPGKGAAFVQVEMRNLRTGIKRDDKFRSGESVERVRIDEEDFTFLFGDDTALTFMNPETYDQLPVPLELLGDKAGFLQDGMKVQISLYEGTPISVSLPQHVVLELVEADPVVKGQTASSSYKPGKLENGMRIMIPPHVEAGIKVVVATEDCSYVERFKG</sequence>
<dbReference type="Gene3D" id="2.30.30.30">
    <property type="match status" value="1"/>
</dbReference>
<dbReference type="PANTHER" id="PTHR30053:SF14">
    <property type="entry name" value="TRANSLATION ELONGATION FACTOR KOW-LIKE DOMAIN-CONTAINING PROTEIN"/>
    <property type="match status" value="1"/>
</dbReference>
<evidence type="ECO:0000256" key="7">
    <source>
        <dbReference type="HAMAP-Rule" id="MF_00141"/>
    </source>
</evidence>
<dbReference type="FunFam" id="2.30.30.30:FF:000003">
    <property type="entry name" value="Elongation factor P"/>
    <property type="match status" value="1"/>
</dbReference>
<keyword evidence="6 7" id="KW-0648">Protein biosynthesis</keyword>
<dbReference type="InterPro" id="IPR001059">
    <property type="entry name" value="Transl_elong_P/YeiP_cen"/>
</dbReference>
<proteinExistence type="inferred from homology"/>
<dbReference type="SUPFAM" id="SSF50249">
    <property type="entry name" value="Nucleic acid-binding proteins"/>
    <property type="match status" value="2"/>
</dbReference>
<dbReference type="UniPathway" id="UPA00345"/>
<dbReference type="SMART" id="SM01185">
    <property type="entry name" value="EFP"/>
    <property type="match status" value="1"/>
</dbReference>
<dbReference type="SUPFAM" id="SSF50104">
    <property type="entry name" value="Translation proteins SH3-like domain"/>
    <property type="match status" value="1"/>
</dbReference>
<evidence type="ECO:0000256" key="6">
    <source>
        <dbReference type="ARBA" id="ARBA00022917"/>
    </source>
</evidence>
<dbReference type="InterPro" id="IPR015365">
    <property type="entry name" value="Elong-fact-P_C"/>
</dbReference>
<dbReference type="Pfam" id="PF01132">
    <property type="entry name" value="EFP"/>
    <property type="match status" value="1"/>
</dbReference>
<gene>
    <name evidence="7 12" type="primary">efp</name>
    <name evidence="12" type="ORF">CHR90_17110</name>
</gene>
<dbReference type="OrthoDB" id="9801844at2"/>
<protein>
    <recommendedName>
        <fullName evidence="7 8">Elongation factor P</fullName>
        <shortName evidence="7">EF-P</shortName>
    </recommendedName>
</protein>
<dbReference type="AlphaFoldDB" id="A0A255XIA1"/>
<comment type="pathway">
    <text evidence="2 7">Protein biosynthesis; polypeptide chain elongation.</text>
</comment>
<dbReference type="NCBIfam" id="NF001810">
    <property type="entry name" value="PRK00529.1"/>
    <property type="match status" value="1"/>
</dbReference>
<evidence type="ECO:0000256" key="5">
    <source>
        <dbReference type="ARBA" id="ARBA00022768"/>
    </source>
</evidence>
<organism evidence="12 13">
    <name type="scientific">Elstera cyanobacteriorum</name>
    <dbReference type="NCBI Taxonomy" id="2022747"/>
    <lineage>
        <taxon>Bacteria</taxon>
        <taxon>Pseudomonadati</taxon>
        <taxon>Pseudomonadota</taxon>
        <taxon>Alphaproteobacteria</taxon>
        <taxon>Rhodospirillales</taxon>
        <taxon>Rhodospirillaceae</taxon>
        <taxon>Elstera</taxon>
    </lineage>
</organism>
<keyword evidence="13" id="KW-1185">Reference proteome</keyword>
<comment type="caution">
    <text evidence="12">The sequence shown here is derived from an EMBL/GenBank/DDBJ whole genome shotgun (WGS) entry which is preliminary data.</text>
</comment>
<evidence type="ECO:0000259" key="11">
    <source>
        <dbReference type="SMART" id="SM01185"/>
    </source>
</evidence>
<feature type="domain" description="Translation elongation factor P/YeiP central" evidence="11">
    <location>
        <begin position="68"/>
        <end position="122"/>
    </location>
</feature>
<dbReference type="PIRSF" id="PIRSF005901">
    <property type="entry name" value="EF-P"/>
    <property type="match status" value="1"/>
</dbReference>
<dbReference type="Proteomes" id="UP000216361">
    <property type="component" value="Unassembled WGS sequence"/>
</dbReference>
<evidence type="ECO:0000313" key="12">
    <source>
        <dbReference type="EMBL" id="OYQ16706.1"/>
    </source>
</evidence>
<comment type="similarity">
    <text evidence="3 7 9">Belongs to the elongation factor P family.</text>
</comment>
<evidence type="ECO:0000256" key="9">
    <source>
        <dbReference type="RuleBase" id="RU004389"/>
    </source>
</evidence>
<evidence type="ECO:0000256" key="8">
    <source>
        <dbReference type="NCBIfam" id="TIGR00038"/>
    </source>
</evidence>
<accession>A0A255XIA1</accession>
<dbReference type="InterPro" id="IPR020599">
    <property type="entry name" value="Transl_elong_fac_P/YeiP"/>
</dbReference>